<evidence type="ECO:0008006" key="9">
    <source>
        <dbReference type="Google" id="ProtNLM"/>
    </source>
</evidence>
<gene>
    <name evidence="7" type="ORF">CCHLO57077_00003805</name>
</gene>
<dbReference type="EMBL" id="CABFNP030000705">
    <property type="protein sequence ID" value="CAI6080665.1"/>
    <property type="molecule type" value="Genomic_DNA"/>
</dbReference>
<feature type="transmembrane region" description="Helical" evidence="6">
    <location>
        <begin position="139"/>
        <end position="160"/>
    </location>
</feature>
<evidence type="ECO:0000256" key="2">
    <source>
        <dbReference type="ARBA" id="ARBA00022692"/>
    </source>
</evidence>
<protein>
    <recommendedName>
        <fullName evidence="9">Noranthrone monooxygenase</fullName>
    </recommendedName>
</protein>
<feature type="transmembrane region" description="Helical" evidence="6">
    <location>
        <begin position="55"/>
        <end position="78"/>
    </location>
</feature>
<evidence type="ECO:0000256" key="6">
    <source>
        <dbReference type="SAM" id="Phobius"/>
    </source>
</evidence>
<evidence type="ECO:0000256" key="4">
    <source>
        <dbReference type="ARBA" id="ARBA00023136"/>
    </source>
</evidence>
<feature type="transmembrane region" description="Helical" evidence="6">
    <location>
        <begin position="90"/>
        <end position="108"/>
    </location>
</feature>
<dbReference type="Proteomes" id="UP001160390">
    <property type="component" value="Unassembled WGS sequence"/>
</dbReference>
<comment type="caution">
    <text evidence="7">The sequence shown here is derived from an EMBL/GenBank/DDBJ whole genome shotgun (WGS) entry which is preliminary data.</text>
</comment>
<evidence type="ECO:0000256" key="3">
    <source>
        <dbReference type="ARBA" id="ARBA00022989"/>
    </source>
</evidence>
<evidence type="ECO:0000256" key="5">
    <source>
        <dbReference type="ARBA" id="ARBA00034313"/>
    </source>
</evidence>
<keyword evidence="8" id="KW-1185">Reference proteome</keyword>
<reference evidence="7" key="1">
    <citation type="submission" date="2023-01" db="EMBL/GenBank/DDBJ databases">
        <authorList>
            <person name="Piombo E."/>
        </authorList>
    </citation>
    <scope>NUCLEOTIDE SEQUENCE</scope>
</reference>
<dbReference type="InterPro" id="IPR013901">
    <property type="entry name" value="Anthrone_oxy"/>
</dbReference>
<dbReference type="PANTHER" id="PTHR35042">
    <property type="entry name" value="ANTHRONE OXYGENASE ENCC"/>
    <property type="match status" value="1"/>
</dbReference>
<comment type="subcellular location">
    <subcellularLocation>
        <location evidence="1">Membrane</location>
        <topology evidence="1">Multi-pass membrane protein</topology>
    </subcellularLocation>
</comment>
<accession>A0AA35LVJ2</accession>
<dbReference type="GO" id="GO:0016020">
    <property type="term" value="C:membrane"/>
    <property type="evidence" value="ECO:0007669"/>
    <property type="project" value="UniProtKB-SubCell"/>
</dbReference>
<dbReference type="PANTHER" id="PTHR35042:SF1">
    <property type="entry name" value="DUF1772-DOMAIN-CONTAINING PROTEIN"/>
    <property type="match status" value="1"/>
</dbReference>
<proteinExistence type="inferred from homology"/>
<comment type="similarity">
    <text evidence="5">Belongs to the anthrone oxygenase family.</text>
</comment>
<organism evidence="7 8">
    <name type="scientific">Clonostachys chloroleuca</name>
    <dbReference type="NCBI Taxonomy" id="1926264"/>
    <lineage>
        <taxon>Eukaryota</taxon>
        <taxon>Fungi</taxon>
        <taxon>Dikarya</taxon>
        <taxon>Ascomycota</taxon>
        <taxon>Pezizomycotina</taxon>
        <taxon>Sordariomycetes</taxon>
        <taxon>Hypocreomycetidae</taxon>
        <taxon>Hypocreales</taxon>
        <taxon>Bionectriaceae</taxon>
        <taxon>Clonostachys</taxon>
    </lineage>
</organism>
<name>A0AA35LVJ2_9HYPO</name>
<keyword evidence="3 6" id="KW-1133">Transmembrane helix</keyword>
<evidence type="ECO:0000313" key="8">
    <source>
        <dbReference type="Proteomes" id="UP001160390"/>
    </source>
</evidence>
<keyword evidence="2 6" id="KW-0812">Transmembrane</keyword>
<evidence type="ECO:0000313" key="7">
    <source>
        <dbReference type="EMBL" id="CAI6080665.1"/>
    </source>
</evidence>
<sequence>MSFVAPPPPGALAAVATGVIGAGWLSGTIANFSIIGMPTAQSIPQSALEIWHGMFTRGMAAMPKVAGTVALAYAYAAYDSHSRGISWKGYIAAAALVVSIVPFTIVFMTPTNNTLLAAASGQSVLSQATLSELIRKWSFLNITRSFLPLLGAATGFVSFLRN</sequence>
<keyword evidence="4 6" id="KW-0472">Membrane</keyword>
<dbReference type="Pfam" id="PF08592">
    <property type="entry name" value="Anthrone_oxy"/>
    <property type="match status" value="1"/>
</dbReference>
<feature type="transmembrane region" description="Helical" evidence="6">
    <location>
        <begin position="12"/>
        <end position="35"/>
    </location>
</feature>
<evidence type="ECO:0000256" key="1">
    <source>
        <dbReference type="ARBA" id="ARBA00004141"/>
    </source>
</evidence>
<dbReference type="AlphaFoldDB" id="A0AA35LVJ2"/>